<dbReference type="PANTHER" id="PTHR37957:SF1">
    <property type="entry name" value="PHYTASE-LIKE DOMAIN-CONTAINING PROTEIN"/>
    <property type="match status" value="1"/>
</dbReference>
<dbReference type="PANTHER" id="PTHR37957">
    <property type="entry name" value="BLR7070 PROTEIN"/>
    <property type="match status" value="1"/>
</dbReference>
<accession>A1CK08</accession>
<dbReference type="HOGENOM" id="CLU_026803_0_0_1"/>
<evidence type="ECO:0000256" key="1">
    <source>
        <dbReference type="SAM" id="SignalP"/>
    </source>
</evidence>
<dbReference type="Pfam" id="PF13449">
    <property type="entry name" value="Phytase-like"/>
    <property type="match status" value="1"/>
</dbReference>
<dbReference type="RefSeq" id="XP_001270908.1">
    <property type="nucleotide sequence ID" value="XM_001270907.1"/>
</dbReference>
<dbReference type="eggNOG" id="ENOG502QPYR">
    <property type="taxonomic scope" value="Eukaryota"/>
</dbReference>
<protein>
    <recommendedName>
        <fullName evidence="2">Phytase-like domain-containing protein</fullName>
    </recommendedName>
</protein>
<dbReference type="OrthoDB" id="425936at2759"/>
<dbReference type="OMA" id="DYRPRLN"/>
<dbReference type="EMBL" id="DS027056">
    <property type="protein sequence ID" value="EAW09482.1"/>
    <property type="molecule type" value="Genomic_DNA"/>
</dbReference>
<gene>
    <name evidence="3" type="ORF">ACLA_036870</name>
</gene>
<feature type="domain" description="Phytase-like" evidence="2">
    <location>
        <begin position="130"/>
        <end position="353"/>
    </location>
</feature>
<evidence type="ECO:0000313" key="4">
    <source>
        <dbReference type="Proteomes" id="UP000006701"/>
    </source>
</evidence>
<sequence>MKLISSVSVLSWTAATTALAANPHKPVNVVNQTTCGGTKYEYTGLAGYGFIPATAVDKYGDTLGGFGSAIAIDQESWRKTGRDSYSGIIYCLPDRGWNTNGTLNFQSRIHKLAISFKLAPDASANAPSKPNLQLNYLDTILLTGPDGQPTTGLDADSTGYASYNGFPPLPAATYVGDGFGGPGKGGKRVTIDAEGLVLDKDGFFWISDEYGPYVYKFDKRGKMVLALQPPQAYLPRRNGTLSFSAASPPLYAPNQLPVPADPTTGRNNNQGFEALTLSRDGKTLYTMIQYKHEYAVLLPRYDDYTEQDPKDASKVASQSEIHQLPTGDFLILARDSGFGHGQPQSRSVYRHADVFSISKSTTDLKDTYDAVNGSIASAKGVLNPAITPAEYCPFLDFNVDAELAKFGLHNGGAQDAGLLNEKWESLALVPVEPNGCQDKPSKKAKEYFLFSFSDNDFVTQDGHMNFGRFKYADESGYNLDNQALVFRVRF</sequence>
<reference evidence="3 4" key="1">
    <citation type="journal article" date="2008" name="PLoS Genet.">
        <title>Genomic islands in the pathogenic filamentous fungus Aspergillus fumigatus.</title>
        <authorList>
            <person name="Fedorova N.D."/>
            <person name="Khaldi N."/>
            <person name="Joardar V.S."/>
            <person name="Maiti R."/>
            <person name="Amedeo P."/>
            <person name="Anderson M.J."/>
            <person name="Crabtree J."/>
            <person name="Silva J.C."/>
            <person name="Badger J.H."/>
            <person name="Albarraq A."/>
            <person name="Angiuoli S."/>
            <person name="Bussey H."/>
            <person name="Bowyer P."/>
            <person name="Cotty P.J."/>
            <person name="Dyer P.S."/>
            <person name="Egan A."/>
            <person name="Galens K."/>
            <person name="Fraser-Liggett C.M."/>
            <person name="Haas B.J."/>
            <person name="Inman J.M."/>
            <person name="Kent R."/>
            <person name="Lemieux S."/>
            <person name="Malavazi I."/>
            <person name="Orvis J."/>
            <person name="Roemer T."/>
            <person name="Ronning C.M."/>
            <person name="Sundaram J.P."/>
            <person name="Sutton G."/>
            <person name="Turner G."/>
            <person name="Venter J.C."/>
            <person name="White O.R."/>
            <person name="Whitty B.R."/>
            <person name="Youngman P."/>
            <person name="Wolfe K.H."/>
            <person name="Goldman G.H."/>
            <person name="Wortman J.R."/>
            <person name="Jiang B."/>
            <person name="Denning D.W."/>
            <person name="Nierman W.C."/>
        </authorList>
    </citation>
    <scope>NUCLEOTIDE SEQUENCE [LARGE SCALE GENOMIC DNA]</scope>
    <source>
        <strain evidence="4">ATCC 1007 / CBS 513.65 / DSM 816 / NCTC 3887 / NRRL 1</strain>
    </source>
</reference>
<dbReference type="AlphaFoldDB" id="A1CK08"/>
<evidence type="ECO:0000259" key="2">
    <source>
        <dbReference type="Pfam" id="PF13449"/>
    </source>
</evidence>
<dbReference type="VEuPathDB" id="FungiDB:ACLA_036870"/>
<feature type="chain" id="PRO_5002633004" description="Phytase-like domain-containing protein" evidence="1">
    <location>
        <begin position="21"/>
        <end position="490"/>
    </location>
</feature>
<dbReference type="Proteomes" id="UP000006701">
    <property type="component" value="Unassembled WGS sequence"/>
</dbReference>
<name>A1CK08_ASPCL</name>
<keyword evidence="4" id="KW-1185">Reference proteome</keyword>
<proteinExistence type="predicted"/>
<keyword evidence="1" id="KW-0732">Signal</keyword>
<dbReference type="InterPro" id="IPR027372">
    <property type="entry name" value="Phytase-like_dom"/>
</dbReference>
<dbReference type="GeneID" id="4703435"/>
<organism evidence="3 4">
    <name type="scientific">Aspergillus clavatus (strain ATCC 1007 / CBS 513.65 / DSM 816 / NCTC 3887 / NRRL 1 / QM 1276 / 107)</name>
    <dbReference type="NCBI Taxonomy" id="344612"/>
    <lineage>
        <taxon>Eukaryota</taxon>
        <taxon>Fungi</taxon>
        <taxon>Dikarya</taxon>
        <taxon>Ascomycota</taxon>
        <taxon>Pezizomycotina</taxon>
        <taxon>Eurotiomycetes</taxon>
        <taxon>Eurotiomycetidae</taxon>
        <taxon>Eurotiales</taxon>
        <taxon>Aspergillaceae</taxon>
        <taxon>Aspergillus</taxon>
        <taxon>Aspergillus subgen. Fumigati</taxon>
    </lineage>
</organism>
<evidence type="ECO:0000313" key="3">
    <source>
        <dbReference type="EMBL" id="EAW09482.1"/>
    </source>
</evidence>
<dbReference type="KEGG" id="act:ACLA_036870"/>
<feature type="signal peptide" evidence="1">
    <location>
        <begin position="1"/>
        <end position="20"/>
    </location>
</feature>